<proteinExistence type="inferred from homology"/>
<keyword evidence="2 5" id="KW-0547">Nucleotide-binding</keyword>
<keyword evidence="3 5" id="KW-0067">ATP-binding</keyword>
<dbReference type="Pfam" id="PF13607">
    <property type="entry name" value="Succ_CoA_lig"/>
    <property type="match status" value="1"/>
</dbReference>
<dbReference type="InterPro" id="IPR013815">
    <property type="entry name" value="ATP_grasp_subdomain_1"/>
</dbReference>
<dbReference type="InterPro" id="IPR011761">
    <property type="entry name" value="ATP-grasp"/>
</dbReference>
<dbReference type="InterPro" id="IPR032875">
    <property type="entry name" value="Succ_CoA_lig_flav_dom"/>
</dbReference>
<dbReference type="SMART" id="SM00881">
    <property type="entry name" value="CoA_binding"/>
    <property type="match status" value="1"/>
</dbReference>
<evidence type="ECO:0000256" key="5">
    <source>
        <dbReference type="PROSITE-ProRule" id="PRU00409"/>
    </source>
</evidence>
<dbReference type="InterPro" id="IPR043938">
    <property type="entry name" value="Ligase_CoA_dom"/>
</dbReference>
<feature type="domain" description="N-acetyltransferase" evidence="7">
    <location>
        <begin position="734"/>
        <end position="886"/>
    </location>
</feature>
<dbReference type="PANTHER" id="PTHR43334">
    <property type="entry name" value="ACETATE--COA LIGASE [ADP-FORMING]"/>
    <property type="match status" value="1"/>
</dbReference>
<dbReference type="InterPro" id="IPR003781">
    <property type="entry name" value="CoA-bd"/>
</dbReference>
<dbReference type="Pfam" id="PF13380">
    <property type="entry name" value="CoA_binding_2"/>
    <property type="match status" value="1"/>
</dbReference>
<dbReference type="EMBL" id="QVLS01000005">
    <property type="protein sequence ID" value="RFP79328.1"/>
    <property type="molecule type" value="Genomic_DNA"/>
</dbReference>
<dbReference type="Gene3D" id="3.30.1490.20">
    <property type="entry name" value="ATP-grasp fold, A domain"/>
    <property type="match status" value="1"/>
</dbReference>
<evidence type="ECO:0000259" key="7">
    <source>
        <dbReference type="PROSITE" id="PS51186"/>
    </source>
</evidence>
<dbReference type="Proteomes" id="UP000261931">
    <property type="component" value="Unassembled WGS sequence"/>
</dbReference>
<dbReference type="GO" id="GO:0043758">
    <property type="term" value="F:acetate-CoA ligase (ADP-forming) activity"/>
    <property type="evidence" value="ECO:0007669"/>
    <property type="project" value="InterPro"/>
</dbReference>
<dbReference type="InterPro" id="IPR051538">
    <property type="entry name" value="Acyl-CoA_Synth/Transferase"/>
</dbReference>
<dbReference type="Gene3D" id="3.40.50.720">
    <property type="entry name" value="NAD(P)-binding Rossmann-like Domain"/>
    <property type="match status" value="1"/>
</dbReference>
<dbReference type="AlphaFoldDB" id="A0A372EK78"/>
<dbReference type="PROSITE" id="PS51186">
    <property type="entry name" value="GNAT"/>
    <property type="match status" value="1"/>
</dbReference>
<dbReference type="SUPFAM" id="SSF52210">
    <property type="entry name" value="Succinyl-CoA synthetase domains"/>
    <property type="match status" value="2"/>
</dbReference>
<dbReference type="InterPro" id="IPR016181">
    <property type="entry name" value="Acyl_CoA_acyltransferase"/>
</dbReference>
<dbReference type="SUPFAM" id="SSF56059">
    <property type="entry name" value="Glutathione synthetase ATP-binding domain-like"/>
    <property type="match status" value="1"/>
</dbReference>
<protein>
    <submittedName>
        <fullName evidence="8">CoA-binding protein</fullName>
    </submittedName>
</protein>
<dbReference type="FunFam" id="3.30.1490.20:FF:000020">
    <property type="entry name" value="Protein lysine acetyltransferase"/>
    <property type="match status" value="1"/>
</dbReference>
<feature type="domain" description="ATP-grasp" evidence="6">
    <location>
        <begin position="495"/>
        <end position="531"/>
    </location>
</feature>
<evidence type="ECO:0000259" key="6">
    <source>
        <dbReference type="PROSITE" id="PS50975"/>
    </source>
</evidence>
<dbReference type="Pfam" id="PF00583">
    <property type="entry name" value="Acetyltransf_1"/>
    <property type="match status" value="1"/>
</dbReference>
<gene>
    <name evidence="8" type="ORF">DY262_10155</name>
</gene>
<keyword evidence="1" id="KW-0436">Ligase</keyword>
<evidence type="ECO:0000256" key="4">
    <source>
        <dbReference type="ARBA" id="ARBA00060888"/>
    </source>
</evidence>
<dbReference type="InterPro" id="IPR016102">
    <property type="entry name" value="Succinyl-CoA_synth-like"/>
</dbReference>
<dbReference type="SUPFAM" id="SSF51735">
    <property type="entry name" value="NAD(P)-binding Rossmann-fold domains"/>
    <property type="match status" value="1"/>
</dbReference>
<comment type="caution">
    <text evidence="8">The sequence shown here is derived from an EMBL/GenBank/DDBJ whole genome shotgun (WGS) entry which is preliminary data.</text>
</comment>
<dbReference type="Pfam" id="PF13549">
    <property type="entry name" value="ATP-grasp_5"/>
    <property type="match status" value="1"/>
</dbReference>
<dbReference type="InterPro" id="IPR000182">
    <property type="entry name" value="GNAT_dom"/>
</dbReference>
<evidence type="ECO:0000256" key="2">
    <source>
        <dbReference type="ARBA" id="ARBA00022741"/>
    </source>
</evidence>
<dbReference type="GO" id="GO:0005524">
    <property type="term" value="F:ATP binding"/>
    <property type="evidence" value="ECO:0007669"/>
    <property type="project" value="UniProtKB-UniRule"/>
</dbReference>
<dbReference type="InterPro" id="IPR036291">
    <property type="entry name" value="NAD(P)-bd_dom_sf"/>
</dbReference>
<dbReference type="Gene3D" id="3.40.630.30">
    <property type="match status" value="1"/>
</dbReference>
<organism evidence="8 9">
    <name type="scientific">Hydrogenophaga borbori</name>
    <dbReference type="NCBI Taxonomy" id="2294117"/>
    <lineage>
        <taxon>Bacteria</taxon>
        <taxon>Pseudomonadati</taxon>
        <taxon>Pseudomonadota</taxon>
        <taxon>Betaproteobacteria</taxon>
        <taxon>Burkholderiales</taxon>
        <taxon>Comamonadaceae</taxon>
        <taxon>Hydrogenophaga</taxon>
    </lineage>
</organism>
<dbReference type="PROSITE" id="PS50975">
    <property type="entry name" value="ATP_GRASP"/>
    <property type="match status" value="1"/>
</dbReference>
<name>A0A372EK78_9BURK</name>
<dbReference type="Pfam" id="PF19045">
    <property type="entry name" value="Ligase_CoA_2"/>
    <property type="match status" value="1"/>
</dbReference>
<dbReference type="RefSeq" id="WP_116958755.1">
    <property type="nucleotide sequence ID" value="NZ_QVLS01000005.1"/>
</dbReference>
<evidence type="ECO:0000256" key="3">
    <source>
        <dbReference type="ARBA" id="ARBA00022840"/>
    </source>
</evidence>
<dbReference type="GO" id="GO:0016747">
    <property type="term" value="F:acyltransferase activity, transferring groups other than amino-acyl groups"/>
    <property type="evidence" value="ECO:0007669"/>
    <property type="project" value="InterPro"/>
</dbReference>
<comment type="similarity">
    <text evidence="4">In the N-terminal section; belongs to the acetate CoA ligase alpha subunit family.</text>
</comment>
<reference evidence="8 9" key="1">
    <citation type="submission" date="2018-08" db="EMBL/GenBank/DDBJ databases">
        <title>Hydrogenophaga sp. LA-38 isolated from sludge.</title>
        <authorList>
            <person name="Im W.-T."/>
        </authorList>
    </citation>
    <scope>NUCLEOTIDE SEQUENCE [LARGE SCALE GENOMIC DNA]</scope>
    <source>
        <strain evidence="8 9">LA-38</strain>
    </source>
</reference>
<dbReference type="PANTHER" id="PTHR43334:SF1">
    <property type="entry name" value="3-HYDROXYPROPIONATE--COA LIGASE [ADP-FORMING]"/>
    <property type="match status" value="1"/>
</dbReference>
<evidence type="ECO:0000313" key="9">
    <source>
        <dbReference type="Proteomes" id="UP000261931"/>
    </source>
</evidence>
<evidence type="ECO:0000256" key="1">
    <source>
        <dbReference type="ARBA" id="ARBA00022598"/>
    </source>
</evidence>
<dbReference type="SUPFAM" id="SSF55729">
    <property type="entry name" value="Acyl-CoA N-acyltransferases (Nat)"/>
    <property type="match status" value="1"/>
</dbReference>
<evidence type="ECO:0000313" key="8">
    <source>
        <dbReference type="EMBL" id="RFP79328.1"/>
    </source>
</evidence>
<keyword evidence="9" id="KW-1185">Reference proteome</keyword>
<sequence>MSVRHLEHLFQPRSVAVIGVSRRADGVGALVWRNLREGGFAGPLWAVNRQPFELDGAPVFTGVDALPQAPELAVICTPAASVPELVDQLGRRGTRAAIVLTAGLREGRTSDGRSLEQAMLDAARPHLLRVLGPNCIGALVPGQALNASFAPGQARQGELAFVTQSGALATAMLDWANARGVGFSHFVSLGDSADVDFGDLLDYLGSDPRTRAILLYIESVKQARKFMSAARAAARNKPVVLVKSGRRPDGARAAASHTGALAGSDPVFDAAVRRAGMLRVDTLEALFDAAQTLARVHRWRGPRLAVLTNGGGAGVLAADTLGSGELATLAPDTLAALNACLPANWSRGNPVDIIGDAPPQRYLDALRVLLAAPEVDGLLFMHAPTAIASPTDIAQACLPLLRGADRPVLACWLGGQRVAGARELFDAQGVACYDTPENATAAWLQLRDHQAAQAALLQLPESRPELHYPDRDGARALVQAALAGGRDWLDELDAKRLLGAYGIPCVATERVPDLDAALAAAARIGYPVALKIVSPEVLHKSDVGGVVLDVADASQLRAQAQAMRERVALARPDAHLTGFTVQAMAHRPLAVETIVGIASDPVFGPVLLFGEGGTAVEVRADRAIALPPLNAVLARDLIGRTRVARLLRGYRSRPPANIDAVVDVLLRLSQLASDLAPVAELDINPLLVDAEGALALDARVRVRPAATTRDGAHLALRPYPSGLERVTVIDGEALQLRPIRPEDGERLARFYAACSPEELRLRFFFTRREVPPSELARYCQIDYEREMCFIALSGDTLCGEARAACDPDNDTAEFAVQVARPWQRRGLGLALLGMLIDHLRARGTRQLVGWCLEGNHGMVNLARAIGFGMRGSADGTLELRLALGPPPTGPADQAAP</sequence>
<dbReference type="Gene3D" id="3.30.470.20">
    <property type="entry name" value="ATP-grasp fold, B domain"/>
    <property type="match status" value="1"/>
</dbReference>
<accession>A0A372EK78</accession>
<dbReference type="GO" id="GO:0046872">
    <property type="term" value="F:metal ion binding"/>
    <property type="evidence" value="ECO:0007669"/>
    <property type="project" value="InterPro"/>
</dbReference>
<dbReference type="Gene3D" id="3.40.50.261">
    <property type="entry name" value="Succinyl-CoA synthetase domains"/>
    <property type="match status" value="2"/>
</dbReference>